<evidence type="ECO:0000259" key="6">
    <source>
        <dbReference type="PROSITE" id="PS52015"/>
    </source>
</evidence>
<comment type="subcellular location">
    <subcellularLocation>
        <location evidence="1">Membrane</location>
        <topology evidence="1">Single-pass membrane protein</topology>
    </subcellularLocation>
</comment>
<dbReference type="Gene3D" id="3.30.1150.10">
    <property type="match status" value="1"/>
</dbReference>
<evidence type="ECO:0000256" key="5">
    <source>
        <dbReference type="SAM" id="MobiDB-lite"/>
    </source>
</evidence>
<evidence type="ECO:0000313" key="7">
    <source>
        <dbReference type="EMBL" id="MET4685176.1"/>
    </source>
</evidence>
<evidence type="ECO:0000256" key="3">
    <source>
        <dbReference type="ARBA" id="ARBA00022989"/>
    </source>
</evidence>
<evidence type="ECO:0000313" key="8">
    <source>
        <dbReference type="Proteomes" id="UP001549313"/>
    </source>
</evidence>
<dbReference type="Pfam" id="PF13103">
    <property type="entry name" value="TonB_2"/>
    <property type="match status" value="1"/>
</dbReference>
<gene>
    <name evidence="7" type="ORF">ABIE19_003127</name>
</gene>
<evidence type="ECO:0000256" key="2">
    <source>
        <dbReference type="ARBA" id="ARBA00022692"/>
    </source>
</evidence>
<accession>A0ABV2RF10</accession>
<keyword evidence="2" id="KW-0812">Transmembrane</keyword>
<dbReference type="SUPFAM" id="SSF74653">
    <property type="entry name" value="TolA/TonB C-terminal domain"/>
    <property type="match status" value="1"/>
</dbReference>
<keyword evidence="8" id="KW-1185">Reference proteome</keyword>
<dbReference type="RefSeq" id="WP_354090249.1">
    <property type="nucleotide sequence ID" value="NZ_JBEPTF010000005.1"/>
</dbReference>
<dbReference type="EMBL" id="JBEPTF010000005">
    <property type="protein sequence ID" value="MET4685176.1"/>
    <property type="molecule type" value="Genomic_DNA"/>
</dbReference>
<keyword evidence="4" id="KW-0472">Membrane</keyword>
<dbReference type="InterPro" id="IPR006260">
    <property type="entry name" value="TonB/TolA_C"/>
</dbReference>
<dbReference type="Proteomes" id="UP001549313">
    <property type="component" value="Unassembled WGS sequence"/>
</dbReference>
<dbReference type="NCBIfam" id="TIGR01352">
    <property type="entry name" value="tonB_Cterm"/>
    <property type="match status" value="1"/>
</dbReference>
<feature type="domain" description="TonB C-terminal" evidence="6">
    <location>
        <begin position="158"/>
        <end position="253"/>
    </location>
</feature>
<keyword evidence="3" id="KW-1133">Transmembrane helix</keyword>
<feature type="region of interest" description="Disordered" evidence="5">
    <location>
        <begin position="64"/>
        <end position="148"/>
    </location>
</feature>
<evidence type="ECO:0000256" key="1">
    <source>
        <dbReference type="ARBA" id="ARBA00004167"/>
    </source>
</evidence>
<name>A0ABV2RF10_9CAUL</name>
<evidence type="ECO:0000256" key="4">
    <source>
        <dbReference type="ARBA" id="ARBA00023136"/>
    </source>
</evidence>
<dbReference type="PROSITE" id="PS52015">
    <property type="entry name" value="TONB_CTD"/>
    <property type="match status" value="1"/>
</dbReference>
<dbReference type="InterPro" id="IPR037682">
    <property type="entry name" value="TonB_C"/>
</dbReference>
<reference evidence="7 8" key="1">
    <citation type="submission" date="2024-06" db="EMBL/GenBank/DDBJ databases">
        <title>Sorghum-associated microbial communities from plants grown in Nebraska, USA.</title>
        <authorList>
            <person name="Schachtman D."/>
        </authorList>
    </citation>
    <scope>NUCLEOTIDE SEQUENCE [LARGE SCALE GENOMIC DNA]</scope>
    <source>
        <strain evidence="7 8">2814</strain>
    </source>
</reference>
<comment type="caution">
    <text evidence="7">The sequence shown here is derived from an EMBL/GenBank/DDBJ whole genome shotgun (WGS) entry which is preliminary data.</text>
</comment>
<organism evidence="7 8">
    <name type="scientific">Brevundimonas faecalis</name>
    <dbReference type="NCBI Taxonomy" id="947378"/>
    <lineage>
        <taxon>Bacteria</taxon>
        <taxon>Pseudomonadati</taxon>
        <taxon>Pseudomonadota</taxon>
        <taxon>Alphaproteobacteria</taxon>
        <taxon>Caulobacterales</taxon>
        <taxon>Caulobacteraceae</taxon>
        <taxon>Brevundimonas</taxon>
    </lineage>
</organism>
<proteinExistence type="predicted"/>
<sequence>MLSASTPAAISGGRPLIWAGVVALHTAALFGLSLDLRPTPVMVGGAPVIQLTLTPRASFNGVNAPKISAPSSSPPSASAERNAIGSEGSAPEKPTPRPSTSTAPSVGPTTISVRPPGTSVRPGQQDGTIRTTIRQASPASESGLTSGGGAPIVGASAASTADVYEAQVLAWIERHKHHPGGPAGAVVVGFTLDRRGKVRSREVLTSSGIGSLDHAALSQLEEAEPFPRPPSSTSWRTRDFIVRIDFRTLRASE</sequence>
<feature type="compositionally biased region" description="Low complexity" evidence="5">
    <location>
        <begin position="68"/>
        <end position="79"/>
    </location>
</feature>
<protein>
    <submittedName>
        <fullName evidence="7">Protein TonB</fullName>
    </submittedName>
</protein>
<feature type="compositionally biased region" description="Polar residues" evidence="5">
    <location>
        <begin position="121"/>
        <end position="144"/>
    </location>
</feature>